<organism evidence="2 3">
    <name type="scientific">Rousettus aegyptiacus</name>
    <name type="common">Egyptian fruit bat</name>
    <name type="synonym">Pteropus aegyptiacus</name>
    <dbReference type="NCBI Taxonomy" id="9407"/>
    <lineage>
        <taxon>Eukaryota</taxon>
        <taxon>Metazoa</taxon>
        <taxon>Chordata</taxon>
        <taxon>Craniata</taxon>
        <taxon>Vertebrata</taxon>
        <taxon>Euteleostomi</taxon>
        <taxon>Mammalia</taxon>
        <taxon>Eutheria</taxon>
        <taxon>Laurasiatheria</taxon>
        <taxon>Chiroptera</taxon>
        <taxon>Yinpterochiroptera</taxon>
        <taxon>Pteropodoidea</taxon>
        <taxon>Pteropodidae</taxon>
        <taxon>Rousettinae</taxon>
        <taxon>Rousettus</taxon>
    </lineage>
</organism>
<keyword evidence="3" id="KW-1185">Reference proteome</keyword>
<sequence>MEANRKAGLAVVMPDETDLTGDREGPSNPAPGWDAAEETQNSALKGHEGPPAHCRIIYSSRDVERTRMSVNGRRRGAACVQGTIARPCKNETLHLDSMEGPAGCGAEWRRLGRERCHRRTLENGISKRQTQTRGHRAFRWLPDGRDCVAAPWGRGVSVGDAVGSAVSTVWHRADAGLSRAIAACVSSASDCRAVHLKLV</sequence>
<dbReference type="Proteomes" id="UP000593571">
    <property type="component" value="Unassembled WGS sequence"/>
</dbReference>
<comment type="caution">
    <text evidence="2">The sequence shown here is derived from an EMBL/GenBank/DDBJ whole genome shotgun (WGS) entry which is preliminary data.</text>
</comment>
<dbReference type="AlphaFoldDB" id="A0A7J8FHY6"/>
<evidence type="ECO:0000313" key="2">
    <source>
        <dbReference type="EMBL" id="KAF6447347.1"/>
    </source>
</evidence>
<feature type="region of interest" description="Disordered" evidence="1">
    <location>
        <begin position="1"/>
        <end position="52"/>
    </location>
</feature>
<name>A0A7J8FHY6_ROUAE</name>
<dbReference type="EMBL" id="JACASE010000007">
    <property type="protein sequence ID" value="KAF6447347.1"/>
    <property type="molecule type" value="Genomic_DNA"/>
</dbReference>
<protein>
    <submittedName>
        <fullName evidence="2">Uncharacterized protein</fullName>
    </submittedName>
</protein>
<proteinExistence type="predicted"/>
<evidence type="ECO:0000313" key="3">
    <source>
        <dbReference type="Proteomes" id="UP000593571"/>
    </source>
</evidence>
<reference evidence="2 3" key="1">
    <citation type="journal article" date="2020" name="Nature">
        <title>Six reference-quality genomes reveal evolution of bat adaptations.</title>
        <authorList>
            <person name="Jebb D."/>
            <person name="Huang Z."/>
            <person name="Pippel M."/>
            <person name="Hughes G.M."/>
            <person name="Lavrichenko K."/>
            <person name="Devanna P."/>
            <person name="Winkler S."/>
            <person name="Jermiin L.S."/>
            <person name="Skirmuntt E.C."/>
            <person name="Katzourakis A."/>
            <person name="Burkitt-Gray L."/>
            <person name="Ray D.A."/>
            <person name="Sullivan K.A.M."/>
            <person name="Roscito J.G."/>
            <person name="Kirilenko B.M."/>
            <person name="Davalos L.M."/>
            <person name="Corthals A.P."/>
            <person name="Power M.L."/>
            <person name="Jones G."/>
            <person name="Ransome R.D."/>
            <person name="Dechmann D.K.N."/>
            <person name="Locatelli A.G."/>
            <person name="Puechmaille S.J."/>
            <person name="Fedrigo O."/>
            <person name="Jarvis E.D."/>
            <person name="Hiller M."/>
            <person name="Vernes S.C."/>
            <person name="Myers E.W."/>
            <person name="Teeling E.C."/>
        </authorList>
    </citation>
    <scope>NUCLEOTIDE SEQUENCE [LARGE SCALE GENOMIC DNA]</scope>
    <source>
        <strain evidence="2">MRouAeg1</strain>
        <tissue evidence="2">Muscle</tissue>
    </source>
</reference>
<accession>A0A7J8FHY6</accession>
<evidence type="ECO:0000256" key="1">
    <source>
        <dbReference type="SAM" id="MobiDB-lite"/>
    </source>
</evidence>
<gene>
    <name evidence="2" type="ORF">HJG63_011809</name>
</gene>